<evidence type="ECO:0000259" key="2">
    <source>
        <dbReference type="Pfam" id="PF07819"/>
    </source>
</evidence>
<sequence length="420" mass="45791">MNPERVSRIEEHPAGKRSPDDGWDWRLSDLQGAQQLAVDGIVGMTDIVEAMHRNISGLAPIVGEGRRGQTRGITGFVYRTIRTLSRVTGIGAGAALRGLRPVLEKREQRGDVSPKREAVLAALNGVLGDYLEITKNPLALPMQFRVKGRPLVLDRDTLSRQMASPDSPPLVLLHGLCMNDLQWGREGHDHGAALARNLGYTPLYLHYNTGRSISENGREFAGLLERLMQEWPDAASELFVIGHSMGGLVARSACYHAQRVGHRWPKRLSTLVFLGTPHHGAPLERAGQWVDRLLGKSPYTAPIARVGMIRSAGINDLCHGTVVEGSETEPVTAVPLPKNVTCYAAAATLRNGRGIGPDVRGDGLVPVASALGWHNDPERSLGIPQPNQSLHSGLSHFDLLSDRGVYEQVRRWLGRNDGAE</sequence>
<dbReference type="Proteomes" id="UP000220102">
    <property type="component" value="Unassembled WGS sequence"/>
</dbReference>
<dbReference type="RefSeq" id="WP_098077201.1">
    <property type="nucleotide sequence ID" value="NZ_PDEQ01000007.1"/>
</dbReference>
<organism evidence="3 4">
    <name type="scientific">Longibacter salinarum</name>
    <dbReference type="NCBI Taxonomy" id="1850348"/>
    <lineage>
        <taxon>Bacteria</taxon>
        <taxon>Pseudomonadati</taxon>
        <taxon>Rhodothermota</taxon>
        <taxon>Rhodothermia</taxon>
        <taxon>Rhodothermales</taxon>
        <taxon>Salisaetaceae</taxon>
        <taxon>Longibacter</taxon>
    </lineage>
</organism>
<dbReference type="OrthoDB" id="869379at2"/>
<evidence type="ECO:0000313" key="4">
    <source>
        <dbReference type="Proteomes" id="UP000220102"/>
    </source>
</evidence>
<dbReference type="Pfam" id="PF07819">
    <property type="entry name" value="PGAP1"/>
    <property type="match status" value="1"/>
</dbReference>
<protein>
    <submittedName>
        <fullName evidence="3">Permease</fullName>
    </submittedName>
</protein>
<gene>
    <name evidence="3" type="ORF">CRI94_13370</name>
</gene>
<evidence type="ECO:0000313" key="3">
    <source>
        <dbReference type="EMBL" id="PEN12684.1"/>
    </source>
</evidence>
<dbReference type="Gene3D" id="3.40.50.1820">
    <property type="entry name" value="alpha/beta hydrolase"/>
    <property type="match status" value="1"/>
</dbReference>
<proteinExistence type="predicted"/>
<dbReference type="AlphaFoldDB" id="A0A2A8CVR6"/>
<dbReference type="InterPro" id="IPR029058">
    <property type="entry name" value="AB_hydrolase_fold"/>
</dbReference>
<dbReference type="GO" id="GO:0016788">
    <property type="term" value="F:hydrolase activity, acting on ester bonds"/>
    <property type="evidence" value="ECO:0007669"/>
    <property type="project" value="InterPro"/>
</dbReference>
<reference evidence="3 4" key="1">
    <citation type="submission" date="2017-10" db="EMBL/GenBank/DDBJ databases">
        <title>Draft genome of Longibacter Salinarum.</title>
        <authorList>
            <person name="Goh K.M."/>
            <person name="Shamsir M.S."/>
            <person name="Lim S.W."/>
        </authorList>
    </citation>
    <scope>NUCLEOTIDE SEQUENCE [LARGE SCALE GENOMIC DNA]</scope>
    <source>
        <strain evidence="3 4">KCTC 52045</strain>
    </source>
</reference>
<dbReference type="SUPFAM" id="SSF53474">
    <property type="entry name" value="alpha/beta-Hydrolases"/>
    <property type="match status" value="1"/>
</dbReference>
<comment type="caution">
    <text evidence="3">The sequence shown here is derived from an EMBL/GenBank/DDBJ whole genome shotgun (WGS) entry which is preliminary data.</text>
</comment>
<accession>A0A2A8CVR6</accession>
<dbReference type="InterPro" id="IPR012908">
    <property type="entry name" value="PGAP1-ab_dom-like"/>
</dbReference>
<name>A0A2A8CVR6_9BACT</name>
<evidence type="ECO:0000256" key="1">
    <source>
        <dbReference type="SAM" id="MobiDB-lite"/>
    </source>
</evidence>
<keyword evidence="4" id="KW-1185">Reference proteome</keyword>
<feature type="region of interest" description="Disordered" evidence="1">
    <location>
        <begin position="1"/>
        <end position="23"/>
    </location>
</feature>
<feature type="domain" description="GPI inositol-deacylase PGAP1-like alpha/beta" evidence="2">
    <location>
        <begin position="226"/>
        <end position="285"/>
    </location>
</feature>
<dbReference type="EMBL" id="PDEQ01000007">
    <property type="protein sequence ID" value="PEN12684.1"/>
    <property type="molecule type" value="Genomic_DNA"/>
</dbReference>